<evidence type="ECO:0000256" key="1">
    <source>
        <dbReference type="SAM" id="Phobius"/>
    </source>
</evidence>
<protein>
    <submittedName>
        <fullName evidence="2">Uncharacterized protein</fullName>
    </submittedName>
</protein>
<dbReference type="Gene3D" id="2.130.10.10">
    <property type="entry name" value="YVTN repeat-like/Quinoprotein amine dehydrogenase"/>
    <property type="match status" value="1"/>
</dbReference>
<keyword evidence="1" id="KW-0472">Membrane</keyword>
<keyword evidence="3" id="KW-1185">Reference proteome</keyword>
<organism evidence="2 3">
    <name type="scientific">Stieleria varia</name>
    <dbReference type="NCBI Taxonomy" id="2528005"/>
    <lineage>
        <taxon>Bacteria</taxon>
        <taxon>Pseudomonadati</taxon>
        <taxon>Planctomycetota</taxon>
        <taxon>Planctomycetia</taxon>
        <taxon>Pirellulales</taxon>
        <taxon>Pirellulaceae</taxon>
        <taxon>Stieleria</taxon>
    </lineage>
</organism>
<reference evidence="2 3" key="1">
    <citation type="submission" date="2019-02" db="EMBL/GenBank/DDBJ databases">
        <title>Deep-cultivation of Planctomycetes and their phenomic and genomic characterization uncovers novel biology.</title>
        <authorList>
            <person name="Wiegand S."/>
            <person name="Jogler M."/>
            <person name="Boedeker C."/>
            <person name="Pinto D."/>
            <person name="Vollmers J."/>
            <person name="Rivas-Marin E."/>
            <person name="Kohn T."/>
            <person name="Peeters S.H."/>
            <person name="Heuer A."/>
            <person name="Rast P."/>
            <person name="Oberbeckmann S."/>
            <person name="Bunk B."/>
            <person name="Jeske O."/>
            <person name="Meyerdierks A."/>
            <person name="Storesund J.E."/>
            <person name="Kallscheuer N."/>
            <person name="Luecker S."/>
            <person name="Lage O.M."/>
            <person name="Pohl T."/>
            <person name="Merkel B.J."/>
            <person name="Hornburger P."/>
            <person name="Mueller R.-W."/>
            <person name="Bruemmer F."/>
            <person name="Labrenz M."/>
            <person name="Spormann A.M."/>
            <person name="Op Den Camp H."/>
            <person name="Overmann J."/>
            <person name="Amann R."/>
            <person name="Jetten M.S.M."/>
            <person name="Mascher T."/>
            <person name="Medema M.H."/>
            <person name="Devos D.P."/>
            <person name="Kaster A.-K."/>
            <person name="Ovreas L."/>
            <person name="Rohde M."/>
            <person name="Galperin M.Y."/>
            <person name="Jogler C."/>
        </authorList>
    </citation>
    <scope>NUCLEOTIDE SEQUENCE [LARGE SCALE GENOMIC DNA]</scope>
    <source>
        <strain evidence="2 3">Pla52n</strain>
    </source>
</reference>
<dbReference type="AlphaFoldDB" id="A0A5C5ZW46"/>
<comment type="caution">
    <text evidence="2">The sequence shown here is derived from an EMBL/GenBank/DDBJ whole genome shotgun (WGS) entry which is preliminary data.</text>
</comment>
<feature type="transmembrane region" description="Helical" evidence="1">
    <location>
        <begin position="366"/>
        <end position="386"/>
    </location>
</feature>
<keyword evidence="1" id="KW-1133">Transmembrane helix</keyword>
<name>A0A5C5ZW46_9BACT</name>
<evidence type="ECO:0000313" key="2">
    <source>
        <dbReference type="EMBL" id="TWT91499.1"/>
    </source>
</evidence>
<accession>A0A5C5ZW46</accession>
<evidence type="ECO:0000313" key="3">
    <source>
        <dbReference type="Proteomes" id="UP000320176"/>
    </source>
</evidence>
<dbReference type="RefSeq" id="WP_146523486.1">
    <property type="nucleotide sequence ID" value="NZ_CP151726.1"/>
</dbReference>
<keyword evidence="1" id="KW-0812">Transmembrane</keyword>
<gene>
    <name evidence="2" type="ORF">Pla52n_65900</name>
</gene>
<dbReference type="SUPFAM" id="SSF82171">
    <property type="entry name" value="DPP6 N-terminal domain-like"/>
    <property type="match status" value="1"/>
</dbReference>
<feature type="transmembrane region" description="Helical" evidence="1">
    <location>
        <begin position="447"/>
        <end position="480"/>
    </location>
</feature>
<feature type="transmembrane region" description="Helical" evidence="1">
    <location>
        <begin position="414"/>
        <end position="435"/>
    </location>
</feature>
<sequence>MCGRHWLLLVLLVCIVIGGQVCSNQWPTTVREIASTDNGTLFAVVMDATESVQIWRLDNDLRSKKKILSLNALPQSLQTNADGTYVAWQYRHSLIVFDTQLLRRTCDISVPPISKCRFTQDGRHLLVVYPVDSSTVQVAIHSASRGELTQGLAVTVSPPGSAIQQVYLGHDECSIHFSNGDVKEVIFSDGTLAESTGPTRFKSRHGLEPLYVYGQRRYRTLADTRMRDRWSDGNVIILSKQTYWASQELRVIDPVSQEILHETSIGLKPIVRSLLFASVSFASVLWISIWMRTRFKSGSRVSQVYDYAQLCVLFSLPGFSSWGAFVPDQVATAKMWQLALFPAATLTWLAYLRLLAGKGQAFRRGVYLASGLLPCLIPLFGTLLLLRVSGVRSPLDDDGPSDHAGGEEPSEPKMLRFGIGDLLIATTAIALFFACGRATLEAIPQSTFVSIILLLPLVLSLSDRFSVLTLLVLCPIILWISCSPSFVYKWPLVYMLMVVACFSLGAFRGYAARLVVGQL</sequence>
<feature type="transmembrane region" description="Helical" evidence="1">
    <location>
        <begin position="274"/>
        <end position="292"/>
    </location>
</feature>
<feature type="transmembrane region" description="Helical" evidence="1">
    <location>
        <begin position="335"/>
        <end position="354"/>
    </location>
</feature>
<dbReference type="EMBL" id="SJPN01000016">
    <property type="protein sequence ID" value="TWT91499.1"/>
    <property type="molecule type" value="Genomic_DNA"/>
</dbReference>
<feature type="transmembrane region" description="Helical" evidence="1">
    <location>
        <begin position="304"/>
        <end position="323"/>
    </location>
</feature>
<dbReference type="InterPro" id="IPR015943">
    <property type="entry name" value="WD40/YVTN_repeat-like_dom_sf"/>
</dbReference>
<proteinExistence type="predicted"/>
<dbReference type="Proteomes" id="UP000320176">
    <property type="component" value="Unassembled WGS sequence"/>
</dbReference>
<feature type="transmembrane region" description="Helical" evidence="1">
    <location>
        <begin position="492"/>
        <end position="511"/>
    </location>
</feature>